<dbReference type="OrthoDB" id="5330842at2759"/>
<dbReference type="AlphaFoldDB" id="A0A397IVB0"/>
<name>A0A397IVB0_9GLOM</name>
<keyword evidence="2" id="KW-1185">Reference proteome</keyword>
<comment type="caution">
    <text evidence="1">The sequence shown here is derived from an EMBL/GenBank/DDBJ whole genome shotgun (WGS) entry which is preliminary data.</text>
</comment>
<evidence type="ECO:0000313" key="2">
    <source>
        <dbReference type="Proteomes" id="UP000266861"/>
    </source>
</evidence>
<protein>
    <submittedName>
        <fullName evidence="1">Uncharacterized protein</fullName>
    </submittedName>
</protein>
<reference evidence="1 2" key="1">
    <citation type="submission" date="2018-08" db="EMBL/GenBank/DDBJ databases">
        <title>Genome and evolution of the arbuscular mycorrhizal fungus Diversispora epigaea (formerly Glomus versiforme) and its bacterial endosymbionts.</title>
        <authorList>
            <person name="Sun X."/>
            <person name="Fei Z."/>
            <person name="Harrison M."/>
        </authorList>
    </citation>
    <scope>NUCLEOTIDE SEQUENCE [LARGE SCALE GENOMIC DNA]</scope>
    <source>
        <strain evidence="1 2">IT104</strain>
    </source>
</reference>
<evidence type="ECO:0000313" key="1">
    <source>
        <dbReference type="EMBL" id="RHZ77044.1"/>
    </source>
</evidence>
<dbReference type="Proteomes" id="UP000266861">
    <property type="component" value="Unassembled WGS sequence"/>
</dbReference>
<dbReference type="EMBL" id="PQFF01000176">
    <property type="protein sequence ID" value="RHZ77044.1"/>
    <property type="molecule type" value="Genomic_DNA"/>
</dbReference>
<sequence>MTLFTVNLLDPPGSPIMNIDLPTSKGLTPNQKRDLLFNIKQPLELLIEEFNNNWWPLISNIWMGFNLKKKVNGDSLQTYTCRFTKHNPSSTRKEVINGEKQKFVHLTCALLKLKC</sequence>
<gene>
    <name evidence="1" type="ORF">Glove_186g21</name>
</gene>
<proteinExistence type="predicted"/>
<organism evidence="1 2">
    <name type="scientific">Diversispora epigaea</name>
    <dbReference type="NCBI Taxonomy" id="1348612"/>
    <lineage>
        <taxon>Eukaryota</taxon>
        <taxon>Fungi</taxon>
        <taxon>Fungi incertae sedis</taxon>
        <taxon>Mucoromycota</taxon>
        <taxon>Glomeromycotina</taxon>
        <taxon>Glomeromycetes</taxon>
        <taxon>Diversisporales</taxon>
        <taxon>Diversisporaceae</taxon>
        <taxon>Diversispora</taxon>
    </lineage>
</organism>
<accession>A0A397IVB0</accession>